<dbReference type="PANTHER" id="PTHR43861:SF1">
    <property type="entry name" value="TRANS-ACONITATE 2-METHYLTRANSFERASE"/>
    <property type="match status" value="1"/>
</dbReference>
<dbReference type="InterPro" id="IPR029063">
    <property type="entry name" value="SAM-dependent_MTases_sf"/>
</dbReference>
<dbReference type="Gene3D" id="2.20.25.110">
    <property type="entry name" value="S-adenosyl-L-methionine-dependent methyltransferases"/>
    <property type="match status" value="1"/>
</dbReference>
<dbReference type="Pfam" id="PF13649">
    <property type="entry name" value="Methyltransf_25"/>
    <property type="match status" value="1"/>
</dbReference>
<dbReference type="InterPro" id="IPR041698">
    <property type="entry name" value="Methyltransf_25"/>
</dbReference>
<evidence type="ECO:0000313" key="4">
    <source>
        <dbReference type="EMBL" id="MEQ3354080.1"/>
    </source>
</evidence>
<keyword evidence="2 4" id="KW-0808">Transferase</keyword>
<proteinExistence type="predicted"/>
<protein>
    <submittedName>
        <fullName evidence="4">Class I SAM-dependent methyltransferase</fullName>
        <ecNumber evidence="4">2.1.-.-</ecNumber>
    </submittedName>
</protein>
<evidence type="ECO:0000256" key="1">
    <source>
        <dbReference type="ARBA" id="ARBA00022603"/>
    </source>
</evidence>
<organism evidence="4 5">
    <name type="scientific">Aedoeadaptatus acetigenes</name>
    <dbReference type="NCBI Taxonomy" id="2981723"/>
    <lineage>
        <taxon>Bacteria</taxon>
        <taxon>Bacillati</taxon>
        <taxon>Bacillota</taxon>
        <taxon>Tissierellia</taxon>
        <taxon>Tissierellales</taxon>
        <taxon>Peptoniphilaceae</taxon>
        <taxon>Aedoeadaptatus</taxon>
    </lineage>
</organism>
<dbReference type="PANTHER" id="PTHR43861">
    <property type="entry name" value="TRANS-ACONITATE 2-METHYLTRANSFERASE-RELATED"/>
    <property type="match status" value="1"/>
</dbReference>
<dbReference type="EC" id="2.1.-.-" evidence="4"/>
<dbReference type="RefSeq" id="WP_349054393.1">
    <property type="nucleotide sequence ID" value="NZ_JBBNPS010000022.1"/>
</dbReference>
<name>A0ABV1J7A0_9FIRM</name>
<reference evidence="4 5" key="1">
    <citation type="submission" date="2024-04" db="EMBL/GenBank/DDBJ databases">
        <title>Human intestinal bacterial collection.</title>
        <authorList>
            <person name="Pauvert C."/>
            <person name="Hitch T.C.A."/>
            <person name="Clavel T."/>
        </authorList>
    </citation>
    <scope>NUCLEOTIDE SEQUENCE [LARGE SCALE GENOMIC DNA]</scope>
    <source>
        <strain evidence="4 5">CLA-SR-H026</strain>
    </source>
</reference>
<accession>A0ABV1J7A0</accession>
<evidence type="ECO:0000259" key="3">
    <source>
        <dbReference type="Pfam" id="PF13649"/>
    </source>
</evidence>
<keyword evidence="1 4" id="KW-0489">Methyltransferase</keyword>
<dbReference type="SUPFAM" id="SSF53335">
    <property type="entry name" value="S-adenosyl-L-methionine-dependent methyltransferases"/>
    <property type="match status" value="1"/>
</dbReference>
<keyword evidence="5" id="KW-1185">Reference proteome</keyword>
<dbReference type="EMBL" id="JBBNPS010000022">
    <property type="protein sequence ID" value="MEQ3354080.1"/>
    <property type="molecule type" value="Genomic_DNA"/>
</dbReference>
<dbReference type="Proteomes" id="UP001481872">
    <property type="component" value="Unassembled WGS sequence"/>
</dbReference>
<dbReference type="GO" id="GO:0032259">
    <property type="term" value="P:methylation"/>
    <property type="evidence" value="ECO:0007669"/>
    <property type="project" value="UniProtKB-KW"/>
</dbReference>
<evidence type="ECO:0000313" key="5">
    <source>
        <dbReference type="Proteomes" id="UP001481872"/>
    </source>
</evidence>
<dbReference type="Gene3D" id="3.40.50.150">
    <property type="entry name" value="Vaccinia Virus protein VP39"/>
    <property type="match status" value="1"/>
</dbReference>
<sequence length="242" mass="28210">MSEYETFSLIYDAVMANYDYDEAFRWVKGVAVERDRLDILEMAMGTGKLTEKLTAMGMVVGFDRSEEMLMQAYRRLYKNPRAKWTKMDLRNFSFGKSFDLILCLCDGLNYLPDEADLLACFKQVRAHLNTGGRFLFDLNTAARFWEYGDLKEIRDEEGYFLTWENHFDGAVNRYVITAFLEEEDGSYERFDEIHEEYVYDEKTVEKCLREAGLKALAMYDGYSFSPATPQSKRISFVAGIDE</sequence>
<feature type="domain" description="Methyltransferase" evidence="3">
    <location>
        <begin position="39"/>
        <end position="132"/>
    </location>
</feature>
<comment type="caution">
    <text evidence="4">The sequence shown here is derived from an EMBL/GenBank/DDBJ whole genome shotgun (WGS) entry which is preliminary data.</text>
</comment>
<evidence type="ECO:0000256" key="2">
    <source>
        <dbReference type="ARBA" id="ARBA00022679"/>
    </source>
</evidence>
<dbReference type="CDD" id="cd02440">
    <property type="entry name" value="AdoMet_MTases"/>
    <property type="match status" value="1"/>
</dbReference>
<dbReference type="GO" id="GO:0008168">
    <property type="term" value="F:methyltransferase activity"/>
    <property type="evidence" value="ECO:0007669"/>
    <property type="project" value="UniProtKB-KW"/>
</dbReference>
<gene>
    <name evidence="4" type="ORF">AAA081_07235</name>
</gene>